<keyword evidence="3" id="KW-0804">Transcription</keyword>
<dbReference type="Gene3D" id="3.40.50.2300">
    <property type="match status" value="2"/>
</dbReference>
<dbReference type="PROSITE" id="PS50932">
    <property type="entry name" value="HTH_LACI_2"/>
    <property type="match status" value="1"/>
</dbReference>
<keyword evidence="2" id="KW-0238">DNA-binding</keyword>
<evidence type="ECO:0000313" key="5">
    <source>
        <dbReference type="EMBL" id="PKE25835.1"/>
    </source>
</evidence>
<feature type="domain" description="HTH lacI-type" evidence="4">
    <location>
        <begin position="3"/>
        <end position="57"/>
    </location>
</feature>
<dbReference type="AlphaFoldDB" id="A0A855GST2"/>
<dbReference type="InterPro" id="IPR010982">
    <property type="entry name" value="Lambda_DNA-bd_dom_sf"/>
</dbReference>
<dbReference type="SMART" id="SM00354">
    <property type="entry name" value="HTH_LACI"/>
    <property type="match status" value="1"/>
</dbReference>
<reference evidence="5 6" key="1">
    <citation type="submission" date="2017-12" db="EMBL/GenBank/DDBJ databases">
        <title>Genomics of Macrococcus caseolyticus.</title>
        <authorList>
            <person name="MacFadyen A.C."/>
            <person name="Paterson G.K."/>
        </authorList>
    </citation>
    <scope>NUCLEOTIDE SEQUENCE [LARGE SCALE GENOMIC DNA]</scope>
    <source>
        <strain evidence="5 6">5788_EF188</strain>
    </source>
</reference>
<dbReference type="SUPFAM" id="SSF47413">
    <property type="entry name" value="lambda repressor-like DNA-binding domains"/>
    <property type="match status" value="1"/>
</dbReference>
<dbReference type="Proteomes" id="UP000233482">
    <property type="component" value="Unassembled WGS sequence"/>
</dbReference>
<accession>A0A855GST2</accession>
<dbReference type="GO" id="GO:0003700">
    <property type="term" value="F:DNA-binding transcription factor activity"/>
    <property type="evidence" value="ECO:0007669"/>
    <property type="project" value="TreeGrafter"/>
</dbReference>
<dbReference type="PANTHER" id="PTHR30146:SF109">
    <property type="entry name" value="HTH-TYPE TRANSCRIPTIONAL REGULATOR GALS"/>
    <property type="match status" value="1"/>
</dbReference>
<organism evidence="5 6">
    <name type="scientific">Macrococcoides caseolyticum</name>
    <dbReference type="NCBI Taxonomy" id="69966"/>
    <lineage>
        <taxon>Bacteria</taxon>
        <taxon>Bacillati</taxon>
        <taxon>Bacillota</taxon>
        <taxon>Bacilli</taxon>
        <taxon>Bacillales</taxon>
        <taxon>Staphylococcaceae</taxon>
        <taxon>Macrococcoides</taxon>
    </lineage>
</organism>
<dbReference type="Pfam" id="PF00356">
    <property type="entry name" value="LacI"/>
    <property type="match status" value="1"/>
</dbReference>
<dbReference type="RefSeq" id="WP_101031171.1">
    <property type="nucleotide sequence ID" value="NZ_CABFNV010000003.1"/>
</dbReference>
<evidence type="ECO:0000256" key="3">
    <source>
        <dbReference type="ARBA" id="ARBA00023163"/>
    </source>
</evidence>
<proteinExistence type="predicted"/>
<protein>
    <submittedName>
        <fullName evidence="5">LacI family transcriptional regulator</fullName>
    </submittedName>
</protein>
<dbReference type="Gene3D" id="1.10.260.40">
    <property type="entry name" value="lambda repressor-like DNA-binding domains"/>
    <property type="match status" value="1"/>
</dbReference>
<dbReference type="PRINTS" id="PR00036">
    <property type="entry name" value="HTHLACI"/>
</dbReference>
<dbReference type="EMBL" id="PIXC01000016">
    <property type="protein sequence ID" value="PKE25835.1"/>
    <property type="molecule type" value="Genomic_DNA"/>
</dbReference>
<gene>
    <name evidence="5" type="ORF">CW686_07870</name>
</gene>
<dbReference type="PANTHER" id="PTHR30146">
    <property type="entry name" value="LACI-RELATED TRANSCRIPTIONAL REPRESSOR"/>
    <property type="match status" value="1"/>
</dbReference>
<keyword evidence="1" id="KW-0805">Transcription regulation</keyword>
<dbReference type="Pfam" id="PF13377">
    <property type="entry name" value="Peripla_BP_3"/>
    <property type="match status" value="1"/>
</dbReference>
<dbReference type="CDD" id="cd01392">
    <property type="entry name" value="HTH_LacI"/>
    <property type="match status" value="1"/>
</dbReference>
<dbReference type="InterPro" id="IPR000843">
    <property type="entry name" value="HTH_LacI"/>
</dbReference>
<evidence type="ECO:0000256" key="2">
    <source>
        <dbReference type="ARBA" id="ARBA00023125"/>
    </source>
</evidence>
<dbReference type="SUPFAM" id="SSF53822">
    <property type="entry name" value="Periplasmic binding protein-like I"/>
    <property type="match status" value="1"/>
</dbReference>
<name>A0A855GST2_9STAP</name>
<dbReference type="InterPro" id="IPR028082">
    <property type="entry name" value="Peripla_BP_I"/>
</dbReference>
<sequence length="340" mass="38039">MAITVKDVAHAAGVATSTVSRVINDHPSISQATKKKVQKVMDELGYVPNISARNLGKRTTSAIGIILPPLDSKERLANPFFLEIIEAINGEARTHNLTTALAIAKDIDTLFENVKAMHTEKQVGGFIITYSVIDDPIIEYLRKHSIPFVLIGQPYDALSNTVYVDNDNQLLGLQATDYLIKNGHQNILFLTNTTTENIFYERYFGYQKGMMMAQLNAHHSLTLNAPDDYIKLEDKIQATNTTAIIALDDIFALRIIQLVELYGYRVPDDISVISFNNSIFSTLTHPYLTTLDIETEKLGQMAMHKLASLIKGDRIEGTRFVIPHKLIERETVIAKRHASK</sequence>
<dbReference type="GO" id="GO:0000976">
    <property type="term" value="F:transcription cis-regulatory region binding"/>
    <property type="evidence" value="ECO:0007669"/>
    <property type="project" value="TreeGrafter"/>
</dbReference>
<evidence type="ECO:0000313" key="6">
    <source>
        <dbReference type="Proteomes" id="UP000233482"/>
    </source>
</evidence>
<evidence type="ECO:0000259" key="4">
    <source>
        <dbReference type="PROSITE" id="PS50932"/>
    </source>
</evidence>
<evidence type="ECO:0000256" key="1">
    <source>
        <dbReference type="ARBA" id="ARBA00023015"/>
    </source>
</evidence>
<comment type="caution">
    <text evidence="5">The sequence shown here is derived from an EMBL/GenBank/DDBJ whole genome shotgun (WGS) entry which is preliminary data.</text>
</comment>
<dbReference type="InterPro" id="IPR046335">
    <property type="entry name" value="LacI/GalR-like_sensor"/>
</dbReference>